<dbReference type="SUPFAM" id="SSF50475">
    <property type="entry name" value="FMN-binding split barrel"/>
    <property type="match status" value="1"/>
</dbReference>
<keyword evidence="3" id="KW-1185">Reference proteome</keyword>
<accession>A0ABY7JPN7</accession>
<evidence type="ECO:0000313" key="2">
    <source>
        <dbReference type="EMBL" id="WAW15328.1"/>
    </source>
</evidence>
<gene>
    <name evidence="2" type="ORF">O0R46_02420</name>
</gene>
<dbReference type="Proteomes" id="UP001164187">
    <property type="component" value="Chromosome"/>
</dbReference>
<sequence length="134" mass="15796">MNNINKVSNFLEMAKVFYLSTVDLDIPKCRPLGLFIEHNDKIYFCVGDHKEVYKQIQNNNNIEICATVNTDFLRYYGKAVFTDDELIYEKALKALPMLSQLYNEKTGFKMKMFYLDNATAEFRDMMSIKEKIEF</sequence>
<feature type="domain" description="Pyridoxamine 5'-phosphate oxidase N-terminal" evidence="1">
    <location>
        <begin position="6"/>
        <end position="91"/>
    </location>
</feature>
<dbReference type="InterPro" id="IPR011576">
    <property type="entry name" value="Pyridox_Oxase_N"/>
</dbReference>
<dbReference type="Pfam" id="PF01243">
    <property type="entry name" value="PNPOx_N"/>
    <property type="match status" value="1"/>
</dbReference>
<proteinExistence type="predicted"/>
<dbReference type="InterPro" id="IPR012349">
    <property type="entry name" value="Split_barrel_FMN-bd"/>
</dbReference>
<dbReference type="Gene3D" id="2.30.110.10">
    <property type="entry name" value="Electron Transport, Fmn-binding Protein, Chain A"/>
    <property type="match status" value="1"/>
</dbReference>
<reference evidence="2" key="1">
    <citation type="submission" date="2022-12" db="EMBL/GenBank/DDBJ databases">
        <title>Peptostreptococcus.</title>
        <authorList>
            <person name="Lee S.H."/>
        </authorList>
    </citation>
    <scope>NUCLEOTIDE SEQUENCE</scope>
    <source>
        <strain evidence="2">CBA3647</strain>
    </source>
</reference>
<evidence type="ECO:0000313" key="3">
    <source>
        <dbReference type="Proteomes" id="UP001164187"/>
    </source>
</evidence>
<dbReference type="EMBL" id="CP114052">
    <property type="protein sequence ID" value="WAW15328.1"/>
    <property type="molecule type" value="Genomic_DNA"/>
</dbReference>
<name>A0ABY7JPN7_9FIRM</name>
<organism evidence="2 3">
    <name type="scientific">Peptostreptococcus equinus</name>
    <dbReference type="NCBI Taxonomy" id="3003601"/>
    <lineage>
        <taxon>Bacteria</taxon>
        <taxon>Bacillati</taxon>
        <taxon>Bacillota</taxon>
        <taxon>Clostridia</taxon>
        <taxon>Peptostreptococcales</taxon>
        <taxon>Peptostreptococcaceae</taxon>
        <taxon>Peptostreptococcus</taxon>
    </lineage>
</organism>
<protein>
    <submittedName>
        <fullName evidence="2">Pyridoxamine 5'-phosphate oxidase family protein</fullName>
    </submittedName>
</protein>
<dbReference type="RefSeq" id="WP_269311999.1">
    <property type="nucleotide sequence ID" value="NZ_CP114052.1"/>
</dbReference>
<evidence type="ECO:0000259" key="1">
    <source>
        <dbReference type="Pfam" id="PF01243"/>
    </source>
</evidence>